<evidence type="ECO:0000313" key="9">
    <source>
        <dbReference type="Proteomes" id="UP001153620"/>
    </source>
</evidence>
<feature type="transmembrane region" description="Helical" evidence="6">
    <location>
        <begin position="77"/>
        <end position="99"/>
    </location>
</feature>
<dbReference type="PANTHER" id="PTHR22829">
    <property type="entry name" value="DEP DOMAIN PROTEIN"/>
    <property type="match status" value="1"/>
</dbReference>
<feature type="transmembrane region" description="Helical" evidence="6">
    <location>
        <begin position="139"/>
        <end position="162"/>
    </location>
</feature>
<feature type="transmembrane region" description="Helical" evidence="6">
    <location>
        <begin position="524"/>
        <end position="546"/>
    </location>
</feature>
<feature type="region of interest" description="Disordered" evidence="5">
    <location>
        <begin position="173"/>
        <end position="194"/>
    </location>
</feature>
<dbReference type="SMART" id="SM00049">
    <property type="entry name" value="DEP"/>
    <property type="match status" value="1"/>
</dbReference>
<dbReference type="InterPro" id="IPR037368">
    <property type="entry name" value="GPR155_DEP"/>
</dbReference>
<dbReference type="Gene3D" id="1.20.1070.10">
    <property type="entry name" value="Rhodopsin 7-helix transmembrane proteins"/>
    <property type="match status" value="1"/>
</dbReference>
<feature type="transmembrane region" description="Helical" evidence="6">
    <location>
        <begin position="414"/>
        <end position="432"/>
    </location>
</feature>
<feature type="transmembrane region" description="Helical" evidence="6">
    <location>
        <begin position="17"/>
        <end position="35"/>
    </location>
</feature>
<feature type="transmembrane region" description="Helical" evidence="6">
    <location>
        <begin position="452"/>
        <end position="471"/>
    </location>
</feature>
<dbReference type="OrthoDB" id="2133778at2759"/>
<dbReference type="PANTHER" id="PTHR22829:SF5">
    <property type="entry name" value="INTEGRAL MEMBRANE PROTEIN GPR155"/>
    <property type="match status" value="1"/>
</dbReference>
<dbReference type="InterPro" id="IPR036388">
    <property type="entry name" value="WH-like_DNA-bd_sf"/>
</dbReference>
<feature type="domain" description="DEP" evidence="7">
    <location>
        <begin position="825"/>
        <end position="892"/>
    </location>
</feature>
<feature type="transmembrane region" description="Helical" evidence="6">
    <location>
        <begin position="239"/>
        <end position="262"/>
    </location>
</feature>
<protein>
    <recommendedName>
        <fullName evidence="7">DEP domain-containing protein</fullName>
    </recommendedName>
</protein>
<feature type="transmembrane region" description="Helical" evidence="6">
    <location>
        <begin position="314"/>
        <end position="333"/>
    </location>
</feature>
<keyword evidence="4 6" id="KW-0472">Membrane</keyword>
<reference evidence="8" key="2">
    <citation type="submission" date="2022-10" db="EMBL/GenBank/DDBJ databases">
        <authorList>
            <consortium name="ENA_rothamsted_submissions"/>
            <consortium name="culmorum"/>
            <person name="King R."/>
        </authorList>
    </citation>
    <scope>NUCLEOTIDE SEQUENCE</scope>
</reference>
<evidence type="ECO:0000256" key="5">
    <source>
        <dbReference type="SAM" id="MobiDB-lite"/>
    </source>
</evidence>
<dbReference type="AlphaFoldDB" id="A0A9N9WPW4"/>
<feature type="transmembrane region" description="Helical" evidence="6">
    <location>
        <begin position="483"/>
        <end position="504"/>
    </location>
</feature>
<dbReference type="GO" id="GO:0030514">
    <property type="term" value="P:negative regulation of BMP signaling pathway"/>
    <property type="evidence" value="ECO:0007669"/>
    <property type="project" value="TreeGrafter"/>
</dbReference>
<dbReference type="InterPro" id="IPR036390">
    <property type="entry name" value="WH_DNA-bd_sf"/>
</dbReference>
<evidence type="ECO:0000256" key="2">
    <source>
        <dbReference type="ARBA" id="ARBA00022692"/>
    </source>
</evidence>
<evidence type="ECO:0000256" key="4">
    <source>
        <dbReference type="ARBA" id="ARBA00023136"/>
    </source>
</evidence>
<sequence length="894" mass="99420">MSEGSEPDPSEIAIENLYPALLSCFAIITVGYIAARMNVVTNTGAKGFHTYVGTFALPSVIFLSLSEVKWETVNWKFLFAIFTSKSIVFFAVMLTALLVVRPMNLGKSGILAIFCTQSNDFAIGFPIVSALYSDIHPEYSAYIYLMAPISLAILNPIAYVMMEVTNLQIRNKEQRNSPATSPMRCPESEASETQSRRKIFKGKFLVIIHTLKSIFLNPILLMTLLGVIGSVVFKNGVPVFMSSILRTFGNSFAASALFLLGVRMVSDGSHVKGPGFLLPAVLIIVKLLVLPLVIRQTVNIINAGSNFTETTDLSTFGFLYGTFPSAPGAFAVATHYNTDIDLIASSMVACTFVSAPLMFISAKMISITNLNPQDYLKEYDSIAFDLSIFSLCAAVFVLLLFTVTKKFKRLPHRITCCLLLSQMIASIGIIMWSKLEQDIPWKMYLQFSFFTIGQYSSRLWAAFLAITLLFLNSRSLCFALKLWPYFLLLGFGLPSLITGILFLADTKSIMPKAKQNPNFQFGNVQAIISVFLLVMCFIVTVGCLMLHQRYKRRYEKYISLSKEVASPDVETITTAASSTTNIERLAHVDSSLNFAVNNNIRRRRSVSSDDDEIVIKANGNGGCSGEGGGDGECCSAAQNKTPTRVIDIEDLIPTGSSTSSAVQGNGLCSSQFGCPTSSREACQSMVQRYQQDSNFPLEPIEHIETIDSYQVMQHTVLLILLLCSMFVSFALTIWTLIMEGMSGIYVELSFLEAFLNFGQSIIVLACFISDAGDLFGPLTAFVRKLWYGADALKTPSWDDLSDDTKHVCEQFATYHLERCRKAIAKDKRWRIKVYKKVFFGSQFVDYLIEVGLASDRIEAVKYGKRLIDGRIMRHINKCHHFADKKLLYTFCNRL</sequence>
<dbReference type="Pfam" id="PF03547">
    <property type="entry name" value="Mem_trans"/>
    <property type="match status" value="1"/>
</dbReference>
<dbReference type="PROSITE" id="PS50186">
    <property type="entry name" value="DEP"/>
    <property type="match status" value="1"/>
</dbReference>
<feature type="transmembrane region" description="Helical" evidence="6">
    <location>
        <begin position="340"/>
        <end position="362"/>
    </location>
</feature>
<comment type="subcellular location">
    <subcellularLocation>
        <location evidence="1">Membrane</location>
        <topology evidence="1">Multi-pass membrane protein</topology>
    </subcellularLocation>
</comment>
<evidence type="ECO:0000256" key="1">
    <source>
        <dbReference type="ARBA" id="ARBA00004141"/>
    </source>
</evidence>
<feature type="transmembrane region" description="Helical" evidence="6">
    <location>
        <begin position="716"/>
        <end position="737"/>
    </location>
</feature>
<feature type="transmembrane region" description="Helical" evidence="6">
    <location>
        <begin position="274"/>
        <end position="294"/>
    </location>
</feature>
<dbReference type="Proteomes" id="UP001153620">
    <property type="component" value="Chromosome 2"/>
</dbReference>
<proteinExistence type="predicted"/>
<keyword evidence="2 6" id="KW-0812">Transmembrane</keyword>
<evidence type="ECO:0000256" key="3">
    <source>
        <dbReference type="ARBA" id="ARBA00022989"/>
    </source>
</evidence>
<dbReference type="InterPro" id="IPR004776">
    <property type="entry name" value="Mem_transp_PIN-like"/>
</dbReference>
<dbReference type="EMBL" id="OU895878">
    <property type="protein sequence ID" value="CAG9804253.1"/>
    <property type="molecule type" value="Genomic_DNA"/>
</dbReference>
<dbReference type="InterPro" id="IPR051832">
    <property type="entry name" value="mTOR-Rac_regulators"/>
</dbReference>
<feature type="transmembrane region" description="Helical" evidence="6">
    <location>
        <begin position="111"/>
        <end position="133"/>
    </location>
</feature>
<keyword evidence="3 6" id="KW-1133">Transmembrane helix</keyword>
<keyword evidence="9" id="KW-1185">Reference proteome</keyword>
<dbReference type="Gene3D" id="1.10.10.10">
    <property type="entry name" value="Winged helix-like DNA-binding domain superfamily/Winged helix DNA-binding domain"/>
    <property type="match status" value="1"/>
</dbReference>
<dbReference type="GO" id="GO:0016020">
    <property type="term" value="C:membrane"/>
    <property type="evidence" value="ECO:0007669"/>
    <property type="project" value="UniProtKB-SubCell"/>
</dbReference>
<evidence type="ECO:0000256" key="6">
    <source>
        <dbReference type="SAM" id="Phobius"/>
    </source>
</evidence>
<organism evidence="8 9">
    <name type="scientific">Chironomus riparius</name>
    <dbReference type="NCBI Taxonomy" id="315576"/>
    <lineage>
        <taxon>Eukaryota</taxon>
        <taxon>Metazoa</taxon>
        <taxon>Ecdysozoa</taxon>
        <taxon>Arthropoda</taxon>
        <taxon>Hexapoda</taxon>
        <taxon>Insecta</taxon>
        <taxon>Pterygota</taxon>
        <taxon>Neoptera</taxon>
        <taxon>Endopterygota</taxon>
        <taxon>Diptera</taxon>
        <taxon>Nematocera</taxon>
        <taxon>Chironomoidea</taxon>
        <taxon>Chironomidae</taxon>
        <taxon>Chironominae</taxon>
        <taxon>Chironomus</taxon>
    </lineage>
</organism>
<gene>
    <name evidence="8" type="ORF">CHIRRI_LOCUS7146</name>
</gene>
<evidence type="ECO:0000313" key="8">
    <source>
        <dbReference type="EMBL" id="CAG9804253.1"/>
    </source>
</evidence>
<dbReference type="Pfam" id="PF00610">
    <property type="entry name" value="DEP"/>
    <property type="match status" value="1"/>
</dbReference>
<dbReference type="CDD" id="cd04443">
    <property type="entry name" value="DEP_GPR155"/>
    <property type="match status" value="1"/>
</dbReference>
<dbReference type="SUPFAM" id="SSF46785">
    <property type="entry name" value="Winged helix' DNA-binding domain"/>
    <property type="match status" value="1"/>
</dbReference>
<feature type="transmembrane region" description="Helical" evidence="6">
    <location>
        <begin position="47"/>
        <end position="65"/>
    </location>
</feature>
<accession>A0A9N9WPW4</accession>
<reference evidence="8" key="1">
    <citation type="submission" date="2022-01" db="EMBL/GenBank/DDBJ databases">
        <authorList>
            <person name="King R."/>
        </authorList>
    </citation>
    <scope>NUCLEOTIDE SEQUENCE</scope>
</reference>
<feature type="transmembrane region" description="Helical" evidence="6">
    <location>
        <begin position="204"/>
        <end position="233"/>
    </location>
</feature>
<evidence type="ECO:0000259" key="7">
    <source>
        <dbReference type="PROSITE" id="PS50186"/>
    </source>
</evidence>
<name>A0A9N9WPW4_9DIPT</name>
<dbReference type="InterPro" id="IPR000591">
    <property type="entry name" value="DEP_dom"/>
</dbReference>
<dbReference type="GO" id="GO:0035556">
    <property type="term" value="P:intracellular signal transduction"/>
    <property type="evidence" value="ECO:0007669"/>
    <property type="project" value="InterPro"/>
</dbReference>
<feature type="transmembrane region" description="Helical" evidence="6">
    <location>
        <begin position="382"/>
        <end position="402"/>
    </location>
</feature>
<dbReference type="GO" id="GO:0055085">
    <property type="term" value="P:transmembrane transport"/>
    <property type="evidence" value="ECO:0007669"/>
    <property type="project" value="InterPro"/>
</dbReference>